<dbReference type="Gene3D" id="1.10.10.60">
    <property type="entry name" value="Homeodomain-like"/>
    <property type="match status" value="1"/>
</dbReference>
<gene>
    <name evidence="3" type="ORF">LMG27198_38480</name>
</gene>
<evidence type="ECO:0000259" key="2">
    <source>
        <dbReference type="Pfam" id="PF13188"/>
    </source>
</evidence>
<dbReference type="InterPro" id="IPR000014">
    <property type="entry name" value="PAS"/>
</dbReference>
<feature type="domain" description="PAS" evidence="2">
    <location>
        <begin position="250"/>
        <end position="291"/>
    </location>
</feature>
<name>A0A9W6GXF0_9HYPH</name>
<evidence type="ECO:0000313" key="4">
    <source>
        <dbReference type="Proteomes" id="UP001144323"/>
    </source>
</evidence>
<evidence type="ECO:0000259" key="1">
    <source>
        <dbReference type="Pfam" id="PF02954"/>
    </source>
</evidence>
<keyword evidence="4" id="KW-1185">Reference proteome</keyword>
<dbReference type="InterPro" id="IPR002197">
    <property type="entry name" value="HTH_Fis"/>
</dbReference>
<dbReference type="Gene3D" id="1.20.5.430">
    <property type="match status" value="1"/>
</dbReference>
<dbReference type="GO" id="GO:0043565">
    <property type="term" value="F:sequence-specific DNA binding"/>
    <property type="evidence" value="ECO:0007669"/>
    <property type="project" value="InterPro"/>
</dbReference>
<dbReference type="PRINTS" id="PR01590">
    <property type="entry name" value="HTHFIS"/>
</dbReference>
<accession>A0A9W6GXF0</accession>
<dbReference type="EMBL" id="BSEC01000001">
    <property type="protein sequence ID" value="GLI94856.1"/>
    <property type="molecule type" value="Genomic_DNA"/>
</dbReference>
<feature type="domain" description="DNA binding HTH" evidence="1">
    <location>
        <begin position="391"/>
        <end position="430"/>
    </location>
</feature>
<organism evidence="3 4">
    <name type="scientific">Methylocystis echinoides</name>
    <dbReference type="NCBI Taxonomy" id="29468"/>
    <lineage>
        <taxon>Bacteria</taxon>
        <taxon>Pseudomonadati</taxon>
        <taxon>Pseudomonadota</taxon>
        <taxon>Alphaproteobacteria</taxon>
        <taxon>Hyphomicrobiales</taxon>
        <taxon>Methylocystaceae</taxon>
        <taxon>Methylocystis</taxon>
    </lineage>
</organism>
<dbReference type="Gene3D" id="3.30.450.20">
    <property type="entry name" value="PAS domain"/>
    <property type="match status" value="2"/>
</dbReference>
<dbReference type="Pfam" id="PF02954">
    <property type="entry name" value="HTH_8"/>
    <property type="match status" value="1"/>
</dbReference>
<evidence type="ECO:0000313" key="3">
    <source>
        <dbReference type="EMBL" id="GLI94856.1"/>
    </source>
</evidence>
<dbReference type="Proteomes" id="UP001144323">
    <property type="component" value="Unassembled WGS sequence"/>
</dbReference>
<comment type="caution">
    <text evidence="3">The sequence shown here is derived from an EMBL/GenBank/DDBJ whole genome shotgun (WGS) entry which is preliminary data.</text>
</comment>
<dbReference type="InterPro" id="IPR035965">
    <property type="entry name" value="PAS-like_dom_sf"/>
</dbReference>
<proteinExistence type="predicted"/>
<dbReference type="AlphaFoldDB" id="A0A9W6GXF0"/>
<dbReference type="RefSeq" id="WP_281805101.1">
    <property type="nucleotide sequence ID" value="NZ_BSEC01000001.1"/>
</dbReference>
<dbReference type="SUPFAM" id="SSF55785">
    <property type="entry name" value="PYP-like sensor domain (PAS domain)"/>
    <property type="match status" value="2"/>
</dbReference>
<reference evidence="3" key="1">
    <citation type="journal article" date="2023" name="Int. J. Syst. Evol. Microbiol.">
        <title>Methylocystis iwaonis sp. nov., a type II methane-oxidizing bacterium from surface soil of a rice paddy field in Japan, and emended description of the genus Methylocystis (ex Whittenbury et al. 1970) Bowman et al. 1993.</title>
        <authorList>
            <person name="Kaise H."/>
            <person name="Sawadogo J.B."/>
            <person name="Alam M.S."/>
            <person name="Ueno C."/>
            <person name="Dianou D."/>
            <person name="Shinjo R."/>
            <person name="Asakawa S."/>
        </authorList>
    </citation>
    <scope>NUCLEOTIDE SEQUENCE</scope>
    <source>
        <strain evidence="3">LMG27198</strain>
    </source>
</reference>
<dbReference type="SUPFAM" id="SSF46689">
    <property type="entry name" value="Homeodomain-like"/>
    <property type="match status" value="1"/>
</dbReference>
<dbReference type="NCBIfam" id="TIGR02040">
    <property type="entry name" value="PpsR-CrtJ"/>
    <property type="match status" value="1"/>
</dbReference>
<sequence length="435" mass="48517">MTEKLYTRPDLTLTLDEDGVIQKVVTAESLAREPLDQWRGRRWGETIEPAIGNAVLKKIEDGRSRGDPSCFEVRQRFPSGLELPMEYTTFSFGKGGFIAIGRNLEAISELRARLQLAQEARERDYWKMREIETRYRTLFDATTEAVALVNVSDLKVIEANFRAARNLYLSPGEPFLPQLSDRDRRALAELFEKARAQGRAPGIVIQPTPSAGLWSLRASLMNAENGPVFICQLTPLREPDHSGDQKGVSFASLIERLPEGFVVVDRDGLVRAANGAFLDLVQVGAETAVTDRKLTRWLSSPGVDANVVMSLIRKHGDLRRFQTRIDGELGQSTLVEITAAGDDAEQPNYFGLLIRDVSHAARPGTAETSEDLSFEPLDDRTLEAIVRMSTEVIERKAIQQALDQCDGNRTAAARQLGLSRQSLHAKLKRYGLERK</sequence>
<dbReference type="InterPro" id="IPR011785">
    <property type="entry name" value="Tscrpt_reg_PpsR-CrtJ"/>
</dbReference>
<dbReference type="Pfam" id="PF13188">
    <property type="entry name" value="PAS_8"/>
    <property type="match status" value="1"/>
</dbReference>
<dbReference type="InterPro" id="IPR009057">
    <property type="entry name" value="Homeodomain-like_sf"/>
</dbReference>
<protein>
    <submittedName>
        <fullName evidence="3">Transcriptional regulator PpsR</fullName>
    </submittedName>
</protein>